<dbReference type="Pfam" id="PF13768">
    <property type="entry name" value="VWA_3"/>
    <property type="match status" value="1"/>
</dbReference>
<evidence type="ECO:0000256" key="1">
    <source>
        <dbReference type="SAM" id="MobiDB-lite"/>
    </source>
</evidence>
<keyword evidence="4" id="KW-1185">Reference proteome</keyword>
<accession>A0AAN6XH60</accession>
<feature type="region of interest" description="Disordered" evidence="1">
    <location>
        <begin position="51"/>
        <end position="75"/>
    </location>
</feature>
<name>A0AAN6XH60_9PEZI</name>
<sequence>MFLQDPPDRFSGIISRHDPREPLPAELQNALSLSQDRQPNSHLPEAAAPLTYTTHTPSENCDRTTTSPHPKLPTYTVHEPSLRRNVLPPTSISIEASIIQDTASVTVAQLFWNDSDSIIKEAAYTFPLPSGCTVTSFHCCIGHGKVLTGNVTLKDDALEASQQEPNNLTTRAIFYEQDTVDLFRTNLGNLPAQTKILVTLTYITLLKHHFVDRKGTARLVIPTCIASRYGDIPQNDNDAASTSIPEFLTIQVEVIEARKIFSVTSPTHKVCVENPPDTRAATSFADLAGKDTHSSIETVLVKLESGSTFLDRDFVLDIVTEECGDDNESPQAWIERHPTLPNQQALMLTIPAGFTKRTLNPSPNTEIILLADLSGFMVGKIFPVQAAMQLFLKGIPQGCMFNIGCAGTSYKSWQPNSAEYSEASYHSAASWAAVTGRDGRLPTDIIILTDRETWMLCDTFEYIWKQRDLTQGRVRFSALGIGEAVSYSLVEGIAKSGGGYADVVREASEGNWEDRFVSMAEAALMNDHPGPMHIKVQVMGDDGNSRVSDIPNAEQSPADSWMLSPFNKSRIYVLFDSIKSSEHIISITFTADADADYGRKSWHIPVATLKKTNTMIHQLAALSMLDDLERGRLFIHLGPSHPSYDSEDEINRVRKEAERIACKWSLVSKWTSFFLKEELSHAQSDGTSRTEGGAGDDLLQTQGSTSHLAMQEEEAPSNPTSSPVLTGRLIPARVTGSRPNSQQLQAAITRAKHSQILAEQQADALTQAKQAQQLDAAQEQAMQRAVDMAKQQAGAQHLLMRQYQLVFQQQEMAQRQPMAMDRQRQQYMAAQQRPQQPAMVQVNPGLHQTTAVNVPKIITSEKEHRPSEKPKPNEAESPAPTPTPSSETNIPSEAMKNYMIALSRYAAERKPGPVILARAPILYTRVDPLPAPAPPITAQSRTENRIISQLLRFQSPMGYFATAYPLEAGQTTPTLSAAASSVEEESTHPALLGEFLGKEITNRLHLLREEDSEANLFGESSLKERNLFTTAVCVLLERDFASRRKLWVLMRNKADWYLKEHLERVNEAFEKVKTALEGVKIEEYESPQESRDVVEEMR</sequence>
<dbReference type="EMBL" id="MU863958">
    <property type="protein sequence ID" value="KAK4197682.1"/>
    <property type="molecule type" value="Genomic_DNA"/>
</dbReference>
<gene>
    <name evidence="3" type="ORF">QBC40DRAFT_333038</name>
</gene>
<organism evidence="3 4">
    <name type="scientific">Triangularia verruculosa</name>
    <dbReference type="NCBI Taxonomy" id="2587418"/>
    <lineage>
        <taxon>Eukaryota</taxon>
        <taxon>Fungi</taxon>
        <taxon>Dikarya</taxon>
        <taxon>Ascomycota</taxon>
        <taxon>Pezizomycotina</taxon>
        <taxon>Sordariomycetes</taxon>
        <taxon>Sordariomycetidae</taxon>
        <taxon>Sordariales</taxon>
        <taxon>Podosporaceae</taxon>
        <taxon>Triangularia</taxon>
    </lineage>
</organism>
<dbReference type="PROSITE" id="PS51468">
    <property type="entry name" value="VIT"/>
    <property type="match status" value="1"/>
</dbReference>
<dbReference type="InterPro" id="IPR036465">
    <property type="entry name" value="vWFA_dom_sf"/>
</dbReference>
<feature type="domain" description="VIT" evidence="2">
    <location>
        <begin position="73"/>
        <end position="204"/>
    </location>
</feature>
<dbReference type="Pfam" id="PF08487">
    <property type="entry name" value="VIT"/>
    <property type="match status" value="1"/>
</dbReference>
<reference evidence="3" key="1">
    <citation type="journal article" date="2023" name="Mol. Phylogenet. Evol.">
        <title>Genome-scale phylogeny and comparative genomics of the fungal order Sordariales.</title>
        <authorList>
            <person name="Hensen N."/>
            <person name="Bonometti L."/>
            <person name="Westerberg I."/>
            <person name="Brannstrom I.O."/>
            <person name="Guillou S."/>
            <person name="Cros-Aarteil S."/>
            <person name="Calhoun S."/>
            <person name="Haridas S."/>
            <person name="Kuo A."/>
            <person name="Mondo S."/>
            <person name="Pangilinan J."/>
            <person name="Riley R."/>
            <person name="LaButti K."/>
            <person name="Andreopoulos B."/>
            <person name="Lipzen A."/>
            <person name="Chen C."/>
            <person name="Yan M."/>
            <person name="Daum C."/>
            <person name="Ng V."/>
            <person name="Clum A."/>
            <person name="Steindorff A."/>
            <person name="Ohm R.A."/>
            <person name="Martin F."/>
            <person name="Silar P."/>
            <person name="Natvig D.O."/>
            <person name="Lalanne C."/>
            <person name="Gautier V."/>
            <person name="Ament-Velasquez S.L."/>
            <person name="Kruys A."/>
            <person name="Hutchinson M.I."/>
            <person name="Powell A.J."/>
            <person name="Barry K."/>
            <person name="Miller A.N."/>
            <person name="Grigoriev I.V."/>
            <person name="Debuchy R."/>
            <person name="Gladieux P."/>
            <person name="Hiltunen Thoren M."/>
            <person name="Johannesson H."/>
        </authorList>
    </citation>
    <scope>NUCLEOTIDE SEQUENCE</scope>
    <source>
        <strain evidence="3">CBS 315.58</strain>
    </source>
</reference>
<feature type="compositionally biased region" description="Polar residues" evidence="1">
    <location>
        <begin position="51"/>
        <end position="68"/>
    </location>
</feature>
<dbReference type="SMART" id="SM00609">
    <property type="entry name" value="VIT"/>
    <property type="match status" value="1"/>
</dbReference>
<protein>
    <recommendedName>
        <fullName evidence="2">VIT domain-containing protein</fullName>
    </recommendedName>
</protein>
<dbReference type="InterPro" id="IPR002035">
    <property type="entry name" value="VWF_A"/>
</dbReference>
<dbReference type="PANTHER" id="PTHR45737">
    <property type="entry name" value="VON WILLEBRAND FACTOR A DOMAIN-CONTAINING PROTEIN 5A"/>
    <property type="match status" value="1"/>
</dbReference>
<dbReference type="Proteomes" id="UP001303160">
    <property type="component" value="Unassembled WGS sequence"/>
</dbReference>
<dbReference type="InterPro" id="IPR013694">
    <property type="entry name" value="VIT"/>
</dbReference>
<evidence type="ECO:0000313" key="3">
    <source>
        <dbReference type="EMBL" id="KAK4197682.1"/>
    </source>
</evidence>
<evidence type="ECO:0000259" key="2">
    <source>
        <dbReference type="PROSITE" id="PS51468"/>
    </source>
</evidence>
<feature type="region of interest" description="Disordered" evidence="1">
    <location>
        <begin position="1"/>
        <end position="21"/>
    </location>
</feature>
<dbReference type="PANTHER" id="PTHR45737:SF6">
    <property type="entry name" value="VON WILLEBRAND FACTOR A DOMAIN-CONTAINING PROTEIN 5A"/>
    <property type="match status" value="1"/>
</dbReference>
<feature type="region of interest" description="Disordered" evidence="1">
    <location>
        <begin position="861"/>
        <end position="892"/>
    </location>
</feature>
<reference evidence="3" key="2">
    <citation type="submission" date="2023-05" db="EMBL/GenBank/DDBJ databases">
        <authorList>
            <consortium name="Lawrence Berkeley National Laboratory"/>
            <person name="Steindorff A."/>
            <person name="Hensen N."/>
            <person name="Bonometti L."/>
            <person name="Westerberg I."/>
            <person name="Brannstrom I.O."/>
            <person name="Guillou S."/>
            <person name="Cros-Aarteil S."/>
            <person name="Calhoun S."/>
            <person name="Haridas S."/>
            <person name="Kuo A."/>
            <person name="Mondo S."/>
            <person name="Pangilinan J."/>
            <person name="Riley R."/>
            <person name="Labutti K."/>
            <person name="Andreopoulos B."/>
            <person name="Lipzen A."/>
            <person name="Chen C."/>
            <person name="Yanf M."/>
            <person name="Daum C."/>
            <person name="Ng V."/>
            <person name="Clum A."/>
            <person name="Ohm R."/>
            <person name="Martin F."/>
            <person name="Silar P."/>
            <person name="Natvig D."/>
            <person name="Lalanne C."/>
            <person name="Gautier V."/>
            <person name="Ament-Velasquez S.L."/>
            <person name="Kruys A."/>
            <person name="Hutchinson M.I."/>
            <person name="Powell A.J."/>
            <person name="Barry K."/>
            <person name="Miller A.N."/>
            <person name="Grigoriev I.V."/>
            <person name="Debuchy R."/>
            <person name="Gladieux P."/>
            <person name="Thoren M.H."/>
            <person name="Johannesson H."/>
        </authorList>
    </citation>
    <scope>NUCLEOTIDE SEQUENCE</scope>
    <source>
        <strain evidence="3">CBS 315.58</strain>
    </source>
</reference>
<proteinExistence type="predicted"/>
<dbReference type="AlphaFoldDB" id="A0AAN6XH60"/>
<feature type="compositionally biased region" description="Basic and acidic residues" evidence="1">
    <location>
        <begin position="861"/>
        <end position="874"/>
    </location>
</feature>
<evidence type="ECO:0000313" key="4">
    <source>
        <dbReference type="Proteomes" id="UP001303160"/>
    </source>
</evidence>
<comment type="caution">
    <text evidence="3">The sequence shown here is derived from an EMBL/GenBank/DDBJ whole genome shotgun (WGS) entry which is preliminary data.</text>
</comment>
<dbReference type="SUPFAM" id="SSF53300">
    <property type="entry name" value="vWA-like"/>
    <property type="match status" value="1"/>
</dbReference>